<evidence type="ECO:0000259" key="6">
    <source>
        <dbReference type="Pfam" id="PF00892"/>
    </source>
</evidence>
<organism evidence="7">
    <name type="scientific">hydrothermal vent metagenome</name>
    <dbReference type="NCBI Taxonomy" id="652676"/>
    <lineage>
        <taxon>unclassified sequences</taxon>
        <taxon>metagenomes</taxon>
        <taxon>ecological metagenomes</taxon>
    </lineage>
</organism>
<feature type="transmembrane region" description="Helical" evidence="5">
    <location>
        <begin position="121"/>
        <end position="139"/>
    </location>
</feature>
<dbReference type="AlphaFoldDB" id="A0A3B1A4H2"/>
<feature type="transmembrane region" description="Helical" evidence="5">
    <location>
        <begin position="5"/>
        <end position="24"/>
    </location>
</feature>
<evidence type="ECO:0000256" key="4">
    <source>
        <dbReference type="ARBA" id="ARBA00023136"/>
    </source>
</evidence>
<keyword evidence="2 5" id="KW-0812">Transmembrane</keyword>
<feature type="transmembrane region" description="Helical" evidence="5">
    <location>
        <begin position="145"/>
        <end position="166"/>
    </location>
</feature>
<dbReference type="Pfam" id="PF00892">
    <property type="entry name" value="EamA"/>
    <property type="match status" value="2"/>
</dbReference>
<evidence type="ECO:0000256" key="3">
    <source>
        <dbReference type="ARBA" id="ARBA00022989"/>
    </source>
</evidence>
<sequence>MSVPAAYLGIIIIWSTTPLAIQWSSEEVGFLFGVTARMGVAVTLCLILLVLLRLRLSWTGSEKQSYIASALGIYGAMICVYWGAQFIPSGLISVVYGLFPLVTTIMAPLWLKETLWHPGKWVGVTLAIIGLIVIFDPRVQLDTAILFGVSGVLASVFLHAMSMLWVKQIGANVNALKLTTGGLVIAAPLYLITWFVMDGQWPTEITFKTGSAILYLGIIGSVVGFFLFYYALKHLPADAIAITTLITPVTALSIGHWVNGEQLTPQIFIGTAIILTGLVFHQWGGRLLKTK</sequence>
<dbReference type="SUPFAM" id="SSF103481">
    <property type="entry name" value="Multidrug resistance efflux transporter EmrE"/>
    <property type="match status" value="2"/>
</dbReference>
<evidence type="ECO:0000256" key="5">
    <source>
        <dbReference type="SAM" id="Phobius"/>
    </source>
</evidence>
<keyword evidence="4 5" id="KW-0472">Membrane</keyword>
<comment type="subcellular location">
    <subcellularLocation>
        <location evidence="1">Membrane</location>
        <topology evidence="1">Multi-pass membrane protein</topology>
    </subcellularLocation>
</comment>
<dbReference type="PANTHER" id="PTHR32322:SF2">
    <property type="entry name" value="EAMA DOMAIN-CONTAINING PROTEIN"/>
    <property type="match status" value="1"/>
</dbReference>
<dbReference type="InterPro" id="IPR050638">
    <property type="entry name" value="AA-Vitamin_Transporters"/>
</dbReference>
<feature type="transmembrane region" description="Helical" evidence="5">
    <location>
        <begin position="178"/>
        <end position="197"/>
    </location>
</feature>
<dbReference type="PANTHER" id="PTHR32322">
    <property type="entry name" value="INNER MEMBRANE TRANSPORTER"/>
    <property type="match status" value="1"/>
</dbReference>
<feature type="transmembrane region" description="Helical" evidence="5">
    <location>
        <begin position="90"/>
        <end position="109"/>
    </location>
</feature>
<keyword evidence="3 5" id="KW-1133">Transmembrane helix</keyword>
<proteinExistence type="predicted"/>
<evidence type="ECO:0000313" key="7">
    <source>
        <dbReference type="EMBL" id="VAW87816.1"/>
    </source>
</evidence>
<feature type="transmembrane region" description="Helical" evidence="5">
    <location>
        <begin position="239"/>
        <end position="257"/>
    </location>
</feature>
<feature type="transmembrane region" description="Helical" evidence="5">
    <location>
        <begin position="212"/>
        <end position="232"/>
    </location>
</feature>
<dbReference type="InterPro" id="IPR000620">
    <property type="entry name" value="EamA_dom"/>
</dbReference>
<dbReference type="GO" id="GO:0016020">
    <property type="term" value="C:membrane"/>
    <property type="evidence" value="ECO:0007669"/>
    <property type="project" value="UniProtKB-SubCell"/>
</dbReference>
<gene>
    <name evidence="7" type="ORF">MNBD_GAMMA16-1854</name>
</gene>
<name>A0A3B1A4H2_9ZZZZ</name>
<feature type="domain" description="EamA" evidence="6">
    <location>
        <begin position="8"/>
        <end position="135"/>
    </location>
</feature>
<dbReference type="InterPro" id="IPR037185">
    <property type="entry name" value="EmrE-like"/>
</dbReference>
<feature type="transmembrane region" description="Helical" evidence="5">
    <location>
        <begin position="30"/>
        <end position="54"/>
    </location>
</feature>
<accession>A0A3B1A4H2</accession>
<protein>
    <submittedName>
        <fullName evidence="7">Permease of the drug/metabolite transporter (DMT) superfamily</fullName>
    </submittedName>
</protein>
<evidence type="ECO:0000256" key="2">
    <source>
        <dbReference type="ARBA" id="ARBA00022692"/>
    </source>
</evidence>
<dbReference type="EMBL" id="UOFO01000132">
    <property type="protein sequence ID" value="VAW87816.1"/>
    <property type="molecule type" value="Genomic_DNA"/>
</dbReference>
<evidence type="ECO:0000256" key="1">
    <source>
        <dbReference type="ARBA" id="ARBA00004141"/>
    </source>
</evidence>
<feature type="domain" description="EamA" evidence="6">
    <location>
        <begin position="147"/>
        <end position="280"/>
    </location>
</feature>
<feature type="transmembrane region" description="Helical" evidence="5">
    <location>
        <begin position="66"/>
        <end position="84"/>
    </location>
</feature>
<feature type="transmembrane region" description="Helical" evidence="5">
    <location>
        <begin position="263"/>
        <end position="281"/>
    </location>
</feature>
<reference evidence="7" key="1">
    <citation type="submission" date="2018-06" db="EMBL/GenBank/DDBJ databases">
        <authorList>
            <person name="Zhirakovskaya E."/>
        </authorList>
    </citation>
    <scope>NUCLEOTIDE SEQUENCE</scope>
</reference>